<dbReference type="Gene3D" id="2.60.120.1440">
    <property type="match status" value="1"/>
</dbReference>
<dbReference type="GO" id="GO:0016989">
    <property type="term" value="F:sigma factor antagonist activity"/>
    <property type="evidence" value="ECO:0007669"/>
    <property type="project" value="TreeGrafter"/>
</dbReference>
<feature type="domain" description="FecR protein" evidence="2">
    <location>
        <begin position="123"/>
        <end position="223"/>
    </location>
</feature>
<proteinExistence type="predicted"/>
<evidence type="ECO:0000259" key="3">
    <source>
        <dbReference type="Pfam" id="PF16344"/>
    </source>
</evidence>
<dbReference type="RefSeq" id="WP_057934777.1">
    <property type="nucleotide sequence ID" value="NZ_LMZQ01000040.1"/>
</dbReference>
<dbReference type="PANTHER" id="PTHR30273">
    <property type="entry name" value="PERIPLASMIC SIGNAL SENSOR AND SIGMA FACTOR ACTIVATOR FECR-RELATED"/>
    <property type="match status" value="1"/>
</dbReference>
<dbReference type="Proteomes" id="UP000051950">
    <property type="component" value="Unassembled WGS sequence"/>
</dbReference>
<evidence type="ECO:0000313" key="4">
    <source>
        <dbReference type="EMBL" id="KRT13562.1"/>
    </source>
</evidence>
<keyword evidence="1" id="KW-0812">Transmembrane</keyword>
<dbReference type="InterPro" id="IPR006860">
    <property type="entry name" value="FecR"/>
</dbReference>
<dbReference type="Pfam" id="PF04773">
    <property type="entry name" value="FecR"/>
    <property type="match status" value="1"/>
</dbReference>
<evidence type="ECO:0000256" key="1">
    <source>
        <dbReference type="SAM" id="Phobius"/>
    </source>
</evidence>
<gene>
    <name evidence="4" type="ORF">ASU31_23975</name>
</gene>
<dbReference type="Gene3D" id="3.55.50.30">
    <property type="match status" value="1"/>
</dbReference>
<feature type="domain" description="Protein FecR C-terminal" evidence="3">
    <location>
        <begin position="268"/>
        <end position="335"/>
    </location>
</feature>
<feature type="transmembrane region" description="Helical" evidence="1">
    <location>
        <begin position="96"/>
        <end position="117"/>
    </location>
</feature>
<evidence type="ECO:0000313" key="5">
    <source>
        <dbReference type="Proteomes" id="UP000051950"/>
    </source>
</evidence>
<keyword evidence="1" id="KW-0472">Membrane</keyword>
<keyword evidence="5" id="KW-1185">Reference proteome</keyword>
<dbReference type="AlphaFoldDB" id="A0A0T5VIB1"/>
<reference evidence="4 5" key="1">
    <citation type="submission" date="2015-11" db="EMBL/GenBank/DDBJ databases">
        <title>Sequence of Pedobacter ginsenosidimutans.</title>
        <authorList>
            <person name="Carson E."/>
            <person name="Keyser V."/>
            <person name="Newman J."/>
            <person name="Miller J."/>
        </authorList>
    </citation>
    <scope>NUCLEOTIDE SEQUENCE [LARGE SCALE GENOMIC DNA]</scope>
    <source>
        <strain evidence="4 5">KACC 14530</strain>
    </source>
</reference>
<keyword evidence="1" id="KW-1133">Transmembrane helix</keyword>
<dbReference type="EMBL" id="LMZQ01000040">
    <property type="protein sequence ID" value="KRT13562.1"/>
    <property type="molecule type" value="Genomic_DNA"/>
</dbReference>
<evidence type="ECO:0000259" key="2">
    <source>
        <dbReference type="Pfam" id="PF04773"/>
    </source>
</evidence>
<dbReference type="PANTHER" id="PTHR30273:SF2">
    <property type="entry name" value="PROTEIN FECR"/>
    <property type="match status" value="1"/>
</dbReference>
<accession>A0A0T5VIB1</accession>
<dbReference type="Pfam" id="PF16344">
    <property type="entry name" value="FecR_C"/>
    <property type="match status" value="1"/>
</dbReference>
<dbReference type="PIRSF" id="PIRSF018266">
    <property type="entry name" value="FecR"/>
    <property type="match status" value="1"/>
</dbReference>
<name>A0A0T5VIB1_9SPHI</name>
<dbReference type="InterPro" id="IPR012373">
    <property type="entry name" value="Ferrdict_sens_TM"/>
</dbReference>
<comment type="caution">
    <text evidence="4">The sequence shown here is derived from an EMBL/GenBank/DDBJ whole genome shotgun (WGS) entry which is preliminary data.</text>
</comment>
<dbReference type="STRING" id="687842.ASU31_23975"/>
<dbReference type="OrthoDB" id="1523489at2"/>
<protein>
    <submittedName>
        <fullName evidence="4">Uncharacterized protein</fullName>
    </submittedName>
</protein>
<sequence length="340" mass="38845">MNEKKYHNYTVEEFLNDQDFIRFVKYNLQDDVAFWKGWVEANAGHLENYNLAFKELKYILSAEHIQIPPFFIEELWVDIKASITEREVKKMKIRRTAIWISSIAASLVFAVFSAWYFNSDVVVKTAFGETKIVTLDDSTKIHLNSNSVLTMPRAYLWKKVRSVSLDGEAYFRVRHLNVDPATIQRGDLFVVHTPTVQIQVLGTEFNVRDRRHEAQVALISGRVLVRSMKTGKEFSMIPGNVFKNNMLNEGITSSAAQSISPSSWIEGKLILKQAKVSEIIAAFQDRYGYKVVIEDQNLLNEVIDGTISLKDENGVLFTLSNILNVNIKKEGSVITLTSRR</sequence>
<dbReference type="InterPro" id="IPR032508">
    <property type="entry name" value="FecR_C"/>
</dbReference>
<organism evidence="4 5">
    <name type="scientific">Pedobacter ginsenosidimutans</name>
    <dbReference type="NCBI Taxonomy" id="687842"/>
    <lineage>
        <taxon>Bacteria</taxon>
        <taxon>Pseudomonadati</taxon>
        <taxon>Bacteroidota</taxon>
        <taxon>Sphingobacteriia</taxon>
        <taxon>Sphingobacteriales</taxon>
        <taxon>Sphingobacteriaceae</taxon>
        <taxon>Pedobacter</taxon>
    </lineage>
</organism>